<evidence type="ECO:0000313" key="2">
    <source>
        <dbReference type="EMBL" id="MCO6025446.1"/>
    </source>
</evidence>
<dbReference type="EMBL" id="JAMXLY010000018">
    <property type="protein sequence ID" value="MCO6025446.1"/>
    <property type="molecule type" value="Genomic_DNA"/>
</dbReference>
<dbReference type="PROSITE" id="PS51257">
    <property type="entry name" value="PROKAR_LIPOPROTEIN"/>
    <property type="match status" value="1"/>
</dbReference>
<feature type="chain" id="PRO_5045759422" evidence="1">
    <location>
        <begin position="22"/>
        <end position="270"/>
    </location>
</feature>
<organism evidence="2 3">
    <name type="scientific">Segatella cerevisiae</name>
    <dbReference type="NCBI Taxonomy" id="2053716"/>
    <lineage>
        <taxon>Bacteria</taxon>
        <taxon>Pseudomonadati</taxon>
        <taxon>Bacteroidota</taxon>
        <taxon>Bacteroidia</taxon>
        <taxon>Bacteroidales</taxon>
        <taxon>Prevotellaceae</taxon>
        <taxon>Segatella</taxon>
    </lineage>
</organism>
<comment type="caution">
    <text evidence="2">The sequence shown here is derived from an EMBL/GenBank/DDBJ whole genome shotgun (WGS) entry which is preliminary data.</text>
</comment>
<evidence type="ECO:0000313" key="3">
    <source>
        <dbReference type="Proteomes" id="UP001204015"/>
    </source>
</evidence>
<keyword evidence="1" id="KW-0732">Signal</keyword>
<keyword evidence="3" id="KW-1185">Reference proteome</keyword>
<evidence type="ECO:0000256" key="1">
    <source>
        <dbReference type="SAM" id="SignalP"/>
    </source>
</evidence>
<dbReference type="RefSeq" id="WP_252760804.1">
    <property type="nucleotide sequence ID" value="NZ_JAMXLY010000018.1"/>
</dbReference>
<protein>
    <submittedName>
        <fullName evidence="2">Uncharacterized protein</fullName>
    </submittedName>
</protein>
<sequence>MRKFMLTFVILPIFISFSCSGGDAVPDQIINNSEKDVTIQLRTSLDITEQTSSLARVQTYKGLTRAGSASSDSSFTPDLPAAFKAYFVAAENKGQYKSGKLVKTVSVNDGTNTITVPAMKYKVFVSNYDSNKVWSTTDPASTLPESTTTLYYYGTQEKDLLSDGNTVDITLSTPYAAVAIYKNSYVSGKPVYKDGNAYDEKGNWYYLYIRNSETDTEIPINLDGMGNQTYTLQKDIAANQIYQYTLTATEASFIVKVNGFSHTYSSDINI</sequence>
<name>A0ABT1BWI9_9BACT</name>
<reference evidence="2 3" key="1">
    <citation type="submission" date="2022-06" db="EMBL/GenBank/DDBJ databases">
        <title>A taxonomic note on the genus Prevotella: Description of four novel genera and emended description of the genera Hallella and Xylanibacter.</title>
        <authorList>
            <person name="Hitch T.C.A."/>
        </authorList>
    </citation>
    <scope>NUCLEOTIDE SEQUENCE [LARGE SCALE GENOMIC DNA]</scope>
    <source>
        <strain evidence="2 3">DSM 100619</strain>
    </source>
</reference>
<gene>
    <name evidence="2" type="ORF">NG821_06260</name>
</gene>
<proteinExistence type="predicted"/>
<accession>A0ABT1BWI9</accession>
<feature type="signal peptide" evidence="1">
    <location>
        <begin position="1"/>
        <end position="21"/>
    </location>
</feature>
<dbReference type="Proteomes" id="UP001204015">
    <property type="component" value="Unassembled WGS sequence"/>
</dbReference>